<proteinExistence type="predicted"/>
<gene>
    <name evidence="1" type="ORF">Thiowin_02370</name>
</gene>
<reference evidence="1 2" key="1">
    <citation type="journal article" date="2023" name="Microorganisms">
        <title>Thiorhodovibrio frisius and Trv. litoralis spp. nov., Two Novel Members from a Clade of Fastidious Purple Sulfur Bacteria That Exhibit Unique Red-Shifted Light-Harvesting Capabilities.</title>
        <authorList>
            <person name="Methner A."/>
            <person name="Kuzyk S.B."/>
            <person name="Petersen J."/>
            <person name="Bauer S."/>
            <person name="Brinkmann H."/>
            <person name="Sichau K."/>
            <person name="Wanner G."/>
            <person name="Wolf J."/>
            <person name="Neumann-Schaal M."/>
            <person name="Henke P."/>
            <person name="Tank M."/>
            <person name="Sproer C."/>
            <person name="Bunk B."/>
            <person name="Overmann J."/>
        </authorList>
    </citation>
    <scope>NUCLEOTIDE SEQUENCE [LARGE SCALE GENOMIC DNA]</scope>
    <source>
        <strain evidence="1 2">DSM 6702</strain>
    </source>
</reference>
<evidence type="ECO:0000313" key="1">
    <source>
        <dbReference type="EMBL" id="WPL17363.1"/>
    </source>
</evidence>
<keyword evidence="2" id="KW-1185">Reference proteome</keyword>
<accession>A0ABZ0S8J3</accession>
<evidence type="ECO:0000313" key="2">
    <source>
        <dbReference type="Proteomes" id="UP001432180"/>
    </source>
</evidence>
<organism evidence="1 2">
    <name type="scientific">Thiorhodovibrio winogradskyi</name>
    <dbReference type="NCBI Taxonomy" id="77007"/>
    <lineage>
        <taxon>Bacteria</taxon>
        <taxon>Pseudomonadati</taxon>
        <taxon>Pseudomonadota</taxon>
        <taxon>Gammaproteobacteria</taxon>
        <taxon>Chromatiales</taxon>
        <taxon>Chromatiaceae</taxon>
        <taxon>Thiorhodovibrio</taxon>
    </lineage>
</organism>
<sequence length="55" mass="6454">MRTFRFDVLCQLNCLRQAARAAKGDASHVVRWKTKGGFWFTRRFVIACQQTFLES</sequence>
<dbReference type="Proteomes" id="UP001432180">
    <property type="component" value="Chromosome"/>
</dbReference>
<protein>
    <submittedName>
        <fullName evidence="1">Uncharacterized protein</fullName>
    </submittedName>
</protein>
<name>A0ABZ0S8J3_9GAMM</name>
<dbReference type="EMBL" id="CP121472">
    <property type="protein sequence ID" value="WPL17363.1"/>
    <property type="molecule type" value="Genomic_DNA"/>
</dbReference>